<evidence type="ECO:0000259" key="5">
    <source>
        <dbReference type="PROSITE" id="PS51007"/>
    </source>
</evidence>
<proteinExistence type="predicted"/>
<dbReference type="KEGG" id="moc:BB934_40415"/>
<keyword evidence="3 4" id="KW-0408">Iron</keyword>
<dbReference type="InterPro" id="IPR009056">
    <property type="entry name" value="Cyt_c-like_dom"/>
</dbReference>
<keyword evidence="1 4" id="KW-0349">Heme</keyword>
<dbReference type="InterPro" id="IPR036909">
    <property type="entry name" value="Cyt_c-like_dom_sf"/>
</dbReference>
<gene>
    <name evidence="6" type="ORF">BB934_40415</name>
</gene>
<dbReference type="EMBL" id="CP016619">
    <property type="protein sequence ID" value="ANY84467.1"/>
    <property type="molecule type" value="Genomic_DNA"/>
</dbReference>
<dbReference type="Gene3D" id="1.10.760.10">
    <property type="entry name" value="Cytochrome c-like domain"/>
    <property type="match status" value="1"/>
</dbReference>
<dbReference type="AlphaFoldDB" id="A0A1B2EX51"/>
<dbReference type="OrthoDB" id="7363829at2"/>
<evidence type="ECO:0000256" key="2">
    <source>
        <dbReference type="ARBA" id="ARBA00022723"/>
    </source>
</evidence>
<dbReference type="GO" id="GO:0020037">
    <property type="term" value="F:heme binding"/>
    <property type="evidence" value="ECO:0007669"/>
    <property type="project" value="InterPro"/>
</dbReference>
<dbReference type="RefSeq" id="WP_099515355.1">
    <property type="nucleotide sequence ID" value="NZ_CP016619.1"/>
</dbReference>
<dbReference type="SUPFAM" id="SSF46626">
    <property type="entry name" value="Cytochrome c"/>
    <property type="match status" value="1"/>
</dbReference>
<name>A0A1B2EX51_9HYPH</name>
<evidence type="ECO:0000313" key="6">
    <source>
        <dbReference type="EMBL" id="ANY84467.1"/>
    </source>
</evidence>
<protein>
    <recommendedName>
        <fullName evidence="5">Cytochrome c domain-containing protein</fullName>
    </recommendedName>
</protein>
<geneLocation type="plasmid" evidence="6">
    <name>unnamed2</name>
</geneLocation>
<evidence type="ECO:0000256" key="3">
    <source>
        <dbReference type="ARBA" id="ARBA00023004"/>
    </source>
</evidence>
<sequence length="107" mass="11635">MPIRLTALPFLIAVQLTPVADLQNPSVSRGHTLVEAACAACHAVGRFDASPLKSAPPLRDVHKRYPVENLAEALAEGLITGHPGKPEFQFDARDVDDIIDYLKSLEH</sequence>
<evidence type="ECO:0000256" key="1">
    <source>
        <dbReference type="ARBA" id="ARBA00022617"/>
    </source>
</evidence>
<dbReference type="Pfam" id="PF00034">
    <property type="entry name" value="Cytochrom_C"/>
    <property type="match status" value="1"/>
</dbReference>
<evidence type="ECO:0000256" key="4">
    <source>
        <dbReference type="PROSITE-ProRule" id="PRU00433"/>
    </source>
</evidence>
<dbReference type="GO" id="GO:0009055">
    <property type="term" value="F:electron transfer activity"/>
    <property type="evidence" value="ECO:0007669"/>
    <property type="project" value="InterPro"/>
</dbReference>
<reference evidence="6" key="1">
    <citation type="submission" date="2016-07" db="EMBL/GenBank/DDBJ databases">
        <title>Microvirga ossetica sp. nov. a new species of rhizobia isolated from root nodules of the legume species Vicia alpestris Steven originated from North Ossetia region in the Caucasus.</title>
        <authorList>
            <person name="Safronova V.I."/>
            <person name="Kuznetsova I.G."/>
            <person name="Sazanova A.L."/>
            <person name="Belimov A."/>
            <person name="Andronov E."/>
            <person name="Osledkin Y.S."/>
            <person name="Onishchuk O.P."/>
            <person name="Kurchak O.N."/>
            <person name="Shaposhnikov A.I."/>
            <person name="Willems A."/>
            <person name="Tikhonovich I.A."/>
        </authorList>
    </citation>
    <scope>NUCLEOTIDE SEQUENCE [LARGE SCALE GENOMIC DNA]</scope>
    <source>
        <strain evidence="6">V5/3M</strain>
        <plasmid evidence="6">unnamed2</plasmid>
    </source>
</reference>
<accession>A0A1B2EX51</accession>
<dbReference type="GO" id="GO:0046872">
    <property type="term" value="F:metal ion binding"/>
    <property type="evidence" value="ECO:0007669"/>
    <property type="project" value="UniProtKB-KW"/>
</dbReference>
<keyword evidence="6" id="KW-0614">Plasmid</keyword>
<keyword evidence="2 4" id="KW-0479">Metal-binding</keyword>
<organism evidence="6">
    <name type="scientific">Microvirga ossetica</name>
    <dbReference type="NCBI Taxonomy" id="1882682"/>
    <lineage>
        <taxon>Bacteria</taxon>
        <taxon>Pseudomonadati</taxon>
        <taxon>Pseudomonadota</taxon>
        <taxon>Alphaproteobacteria</taxon>
        <taxon>Hyphomicrobiales</taxon>
        <taxon>Methylobacteriaceae</taxon>
        <taxon>Microvirga</taxon>
    </lineage>
</organism>
<dbReference type="PROSITE" id="PS51007">
    <property type="entry name" value="CYTC"/>
    <property type="match status" value="1"/>
</dbReference>
<feature type="domain" description="Cytochrome c" evidence="5">
    <location>
        <begin position="25"/>
        <end position="106"/>
    </location>
</feature>